<dbReference type="PRINTS" id="PR00735">
    <property type="entry name" value="GLHYDRLASE8"/>
</dbReference>
<sequence length="354" mass="39788">MSGSVKRRSLLAFSALVLSATPRLSGHAELALEPTMDGPAEWADFKRIYMTDAGRVVDTGNKDQSHSEGQGWAMLLATAFDDEATFDRVYNWTRMTMRRPYDTLSAWSWKPNRQRPVEDMNNATDGDLCMAWALYRAAKRWKRPELLEDARAIARDLHRLCVREVDGRAVLLPAAYGFEHSGYVVVNPSYYVFPAFPAMAALMPEGRWMELHQHGIALLREARFGRWGLPADWVRVAMGERPKPAWGWPPRFSYDAVRVPLYLAWAGLGDEPAAQAALSFWHSSPVAMPAWTEFGTNGVSPYPADHGMRAIAQLVGQPRARAEELPQVRQAPHYYAAALTLLSRMAAFERPPMA</sequence>
<dbReference type="Gene3D" id="1.50.10.10">
    <property type="match status" value="1"/>
</dbReference>
<name>A0A1V2GXE9_9PROT</name>
<keyword evidence="7" id="KW-0119">Carbohydrate metabolism</keyword>
<keyword evidence="6" id="KW-0326">Glycosidase</keyword>
<evidence type="ECO:0000256" key="1">
    <source>
        <dbReference type="ARBA" id="ARBA00000966"/>
    </source>
</evidence>
<dbReference type="RefSeq" id="WP_076959719.1">
    <property type="nucleotide sequence ID" value="NZ_MLCO01000279.1"/>
</dbReference>
<dbReference type="EMBL" id="MLCO01000279">
    <property type="protein sequence ID" value="ONG47391.1"/>
    <property type="molecule type" value="Genomic_DNA"/>
</dbReference>
<comment type="caution">
    <text evidence="8">The sequence shown here is derived from an EMBL/GenBank/DDBJ whole genome shotgun (WGS) entry which is preliminary data.</text>
</comment>
<dbReference type="EC" id="3.2.1.4" evidence="3"/>
<dbReference type="InterPro" id="IPR002037">
    <property type="entry name" value="Glyco_hydro_8"/>
</dbReference>
<reference evidence="8 9" key="1">
    <citation type="submission" date="2016-10" db="EMBL/GenBank/DDBJ databases">
        <title>Draft Genome sequence of Roseomonas sp. strain M3.</title>
        <authorList>
            <person name="Subhash Y."/>
            <person name="Lee S."/>
        </authorList>
    </citation>
    <scope>NUCLEOTIDE SEQUENCE [LARGE SCALE GENOMIC DNA]</scope>
    <source>
        <strain evidence="8 9">M3</strain>
    </source>
</reference>
<comment type="catalytic activity">
    <reaction evidence="1">
        <text>Endohydrolysis of (1-&gt;4)-beta-D-glucosidic linkages in cellulose, lichenin and cereal beta-D-glucans.</text>
        <dbReference type="EC" id="3.2.1.4"/>
    </reaction>
</comment>
<proteinExistence type="inferred from homology"/>
<dbReference type="GO" id="GO:0008810">
    <property type="term" value="F:cellulase activity"/>
    <property type="evidence" value="ECO:0007669"/>
    <property type="project" value="UniProtKB-EC"/>
</dbReference>
<dbReference type="Pfam" id="PF01270">
    <property type="entry name" value="Glyco_hydro_8"/>
    <property type="match status" value="1"/>
</dbReference>
<keyword evidence="9" id="KW-1185">Reference proteome</keyword>
<dbReference type="SUPFAM" id="SSF48208">
    <property type="entry name" value="Six-hairpin glycosidases"/>
    <property type="match status" value="1"/>
</dbReference>
<evidence type="ECO:0000256" key="7">
    <source>
        <dbReference type="ARBA" id="ARBA00023326"/>
    </source>
</evidence>
<evidence type="ECO:0000256" key="3">
    <source>
        <dbReference type="ARBA" id="ARBA00012601"/>
    </source>
</evidence>
<dbReference type="Proteomes" id="UP000188879">
    <property type="component" value="Unassembled WGS sequence"/>
</dbReference>
<keyword evidence="7" id="KW-0624">Polysaccharide degradation</keyword>
<evidence type="ECO:0000313" key="9">
    <source>
        <dbReference type="Proteomes" id="UP000188879"/>
    </source>
</evidence>
<evidence type="ECO:0000256" key="2">
    <source>
        <dbReference type="ARBA" id="ARBA00009209"/>
    </source>
</evidence>
<evidence type="ECO:0000256" key="5">
    <source>
        <dbReference type="ARBA" id="ARBA00023001"/>
    </source>
</evidence>
<dbReference type="InterPro" id="IPR012341">
    <property type="entry name" value="6hp_glycosidase-like_sf"/>
</dbReference>
<protein>
    <recommendedName>
        <fullName evidence="3">cellulase</fullName>
        <ecNumber evidence="3">3.2.1.4</ecNumber>
    </recommendedName>
</protein>
<dbReference type="OrthoDB" id="9766708at2"/>
<organism evidence="8 9">
    <name type="scientific">Teichococcus deserti</name>
    <dbReference type="NCBI Taxonomy" id="1817963"/>
    <lineage>
        <taxon>Bacteria</taxon>
        <taxon>Pseudomonadati</taxon>
        <taxon>Pseudomonadota</taxon>
        <taxon>Alphaproteobacteria</taxon>
        <taxon>Acetobacterales</taxon>
        <taxon>Roseomonadaceae</taxon>
        <taxon>Roseomonas</taxon>
    </lineage>
</organism>
<evidence type="ECO:0000256" key="4">
    <source>
        <dbReference type="ARBA" id="ARBA00022801"/>
    </source>
</evidence>
<keyword evidence="4 8" id="KW-0378">Hydrolase</keyword>
<dbReference type="InterPro" id="IPR008928">
    <property type="entry name" value="6-hairpin_glycosidase_sf"/>
</dbReference>
<keyword evidence="5" id="KW-0136">Cellulose degradation</keyword>
<comment type="similarity">
    <text evidence="2">Belongs to the glycosyl hydrolase 8 (cellulase D) family.</text>
</comment>
<evidence type="ECO:0000256" key="6">
    <source>
        <dbReference type="ARBA" id="ARBA00023295"/>
    </source>
</evidence>
<gene>
    <name evidence="8" type="ORF">BKE38_23520</name>
</gene>
<accession>A0A1V2GXE9</accession>
<dbReference type="GO" id="GO:0030245">
    <property type="term" value="P:cellulose catabolic process"/>
    <property type="evidence" value="ECO:0007669"/>
    <property type="project" value="UniProtKB-KW"/>
</dbReference>
<evidence type="ECO:0000313" key="8">
    <source>
        <dbReference type="EMBL" id="ONG47391.1"/>
    </source>
</evidence>
<dbReference type="AlphaFoldDB" id="A0A1V2GXE9"/>